<evidence type="ECO:0000313" key="4">
    <source>
        <dbReference type="EMBL" id="MBP2708270.1"/>
    </source>
</evidence>
<evidence type="ECO:0000259" key="2">
    <source>
        <dbReference type="Pfam" id="PF07731"/>
    </source>
</evidence>
<evidence type="ECO:0000259" key="3">
    <source>
        <dbReference type="Pfam" id="PF07732"/>
    </source>
</evidence>
<dbReference type="InterPro" id="IPR008972">
    <property type="entry name" value="Cupredoxin"/>
</dbReference>
<dbReference type="EMBL" id="JAFCNB010000029">
    <property type="protein sequence ID" value="MBP2708270.1"/>
    <property type="molecule type" value="Genomic_DNA"/>
</dbReference>
<dbReference type="PROSITE" id="PS51318">
    <property type="entry name" value="TAT"/>
    <property type="match status" value="1"/>
</dbReference>
<organism evidence="4 5">
    <name type="scientific">Microbispora oryzae</name>
    <dbReference type="NCBI Taxonomy" id="2806554"/>
    <lineage>
        <taxon>Bacteria</taxon>
        <taxon>Bacillati</taxon>
        <taxon>Actinomycetota</taxon>
        <taxon>Actinomycetes</taxon>
        <taxon>Streptosporangiales</taxon>
        <taxon>Streptosporangiaceae</taxon>
        <taxon>Microbispora</taxon>
    </lineage>
</organism>
<dbReference type="InterPro" id="IPR011706">
    <property type="entry name" value="Cu-oxidase_C"/>
</dbReference>
<protein>
    <submittedName>
        <fullName evidence="4">Multicopper oxidase domain-containing protein</fullName>
    </submittedName>
</protein>
<dbReference type="GO" id="GO:0005507">
    <property type="term" value="F:copper ion binding"/>
    <property type="evidence" value="ECO:0007669"/>
    <property type="project" value="InterPro"/>
</dbReference>
<dbReference type="Pfam" id="PF07732">
    <property type="entry name" value="Cu-oxidase_3"/>
    <property type="match status" value="1"/>
</dbReference>
<dbReference type="PANTHER" id="PTHR48267">
    <property type="entry name" value="CUPREDOXIN SUPERFAMILY PROTEIN"/>
    <property type="match status" value="1"/>
</dbReference>
<keyword evidence="5" id="KW-1185">Reference proteome</keyword>
<comment type="caution">
    <text evidence="4">The sequence shown here is derived from an EMBL/GenBank/DDBJ whole genome shotgun (WGS) entry which is preliminary data.</text>
</comment>
<dbReference type="RefSeq" id="WP_210159531.1">
    <property type="nucleotide sequence ID" value="NZ_JAFCNB010000029.1"/>
</dbReference>
<gene>
    <name evidence="4" type="ORF">JOL79_31275</name>
</gene>
<name>A0A940WVQ5_9ACTN</name>
<evidence type="ECO:0000256" key="1">
    <source>
        <dbReference type="ARBA" id="ARBA00010609"/>
    </source>
</evidence>
<feature type="domain" description="Plastocyanin-like" evidence="2">
    <location>
        <begin position="498"/>
        <end position="621"/>
    </location>
</feature>
<feature type="domain" description="Plastocyanin-like" evidence="3">
    <location>
        <begin position="168"/>
        <end position="236"/>
    </location>
</feature>
<evidence type="ECO:0000313" key="5">
    <source>
        <dbReference type="Proteomes" id="UP000674234"/>
    </source>
</evidence>
<dbReference type="CDD" id="cd13844">
    <property type="entry name" value="CuRO_1_BOD_CotA_like"/>
    <property type="match status" value="1"/>
</dbReference>
<dbReference type="AlphaFoldDB" id="A0A940WVQ5"/>
<dbReference type="InterPro" id="IPR006311">
    <property type="entry name" value="TAT_signal"/>
</dbReference>
<dbReference type="SUPFAM" id="SSF49503">
    <property type="entry name" value="Cupredoxins"/>
    <property type="match status" value="2"/>
</dbReference>
<dbReference type="Pfam" id="PF07731">
    <property type="entry name" value="Cu-oxidase_2"/>
    <property type="match status" value="1"/>
</dbReference>
<reference evidence="4" key="1">
    <citation type="submission" date="2021-02" db="EMBL/GenBank/DDBJ databases">
        <title>Draft genome sequence of Microbispora sp. RL4-1S isolated from rice leaves in Thailand.</title>
        <authorList>
            <person name="Muangham S."/>
            <person name="Duangmal K."/>
        </authorList>
    </citation>
    <scope>NUCLEOTIDE SEQUENCE</scope>
    <source>
        <strain evidence="4">RL4-1S</strain>
    </source>
</reference>
<dbReference type="InterPro" id="IPR045087">
    <property type="entry name" value="Cu-oxidase_fam"/>
</dbReference>
<proteinExistence type="inferred from homology"/>
<sequence length="628" mass="68457">MSRDPDVIRRRILQTAVVGATAVVVGAESWRSPDAPVSATAPAVRAPSPAPAPALGLDKFADPLRIPPVRRPRGDGAGLTIRLRPARVRVHSQLPEVPMWTFDGHFPGPTIEVPRGRLVRVTWQNELSGAIPLVAVEVPAGDGDPPKNHPGRDGADPVEALAAIPPWTAVHLHGAHTGGGNDGWAENAVLPGAAQLSEYPNDQRAATLWYHDHAMHLTRYTIMAGLAGFYLIRDPKEEDALGLPSGDYEIPLMLCDRNLDTDASGRPTGRLLNKVVLRRPEPKVTSEFTGPYTMVNGVIWPYLKVKPRAYRFRIANVSNYRTFRLMLLDENGEPAMDAVRLVGTDQGLLGAPVTPADAIPLAAAERADLVIDFSRHRDRRLRLVNVSPGVAPGTPDPDGGVPEPDVMQFRVGGGSPVAFAPPRPSSSSSFRRMTPADVPADAQRRWVVIPPPGASPDQPVNTMWEMEEVDPAQVAVPGPGIIQISLADGQVRTLRRAAQAYEDRTGAVAARGQWETWHFLGLTREVHPMHIHGTAFQVLSRARIDRGGYNDSTGGTTTPLKQVAEEPLPAWEQGWKDVVTVTGGQLVTVAARFDHPGRFVYHCHILEHEMHMMRPFVVMPHEVMMLQH</sequence>
<comment type="similarity">
    <text evidence="1">Belongs to the multicopper oxidase family.</text>
</comment>
<dbReference type="Proteomes" id="UP000674234">
    <property type="component" value="Unassembled WGS sequence"/>
</dbReference>
<accession>A0A940WVQ5</accession>
<dbReference type="InterPro" id="IPR011707">
    <property type="entry name" value="Cu-oxidase-like_N"/>
</dbReference>
<dbReference type="PANTHER" id="PTHR48267:SF1">
    <property type="entry name" value="BILIRUBIN OXIDASE"/>
    <property type="match status" value="1"/>
</dbReference>
<dbReference type="Gene3D" id="2.60.40.420">
    <property type="entry name" value="Cupredoxins - blue copper proteins"/>
    <property type="match status" value="3"/>
</dbReference>
<dbReference type="GO" id="GO:0016491">
    <property type="term" value="F:oxidoreductase activity"/>
    <property type="evidence" value="ECO:0007669"/>
    <property type="project" value="InterPro"/>
</dbReference>